<feature type="region of interest" description="Disordered" evidence="1">
    <location>
        <begin position="67"/>
        <end position="91"/>
    </location>
</feature>
<proteinExistence type="predicted"/>
<dbReference type="Proteomes" id="UP001317532">
    <property type="component" value="Chromosome"/>
</dbReference>
<name>A0AAN1XXP3_UNVUL</name>
<dbReference type="RefSeq" id="WP_317994490.1">
    <property type="nucleotide sequence ID" value="NZ_AP025523.1"/>
</dbReference>
<reference evidence="2 3" key="1">
    <citation type="journal article" date="2022" name="ISME Commun">
        <title>Vulcanimicrobium alpinus gen. nov. sp. nov., the first cultivated representative of the candidate phylum 'Eremiobacterota', is a metabolically versatile aerobic anoxygenic phototroph.</title>
        <authorList>
            <person name="Yabe S."/>
            <person name="Muto K."/>
            <person name="Abe K."/>
            <person name="Yokota A."/>
            <person name="Staudigel H."/>
            <person name="Tebo B.M."/>
        </authorList>
    </citation>
    <scope>NUCLEOTIDE SEQUENCE [LARGE SCALE GENOMIC DNA]</scope>
    <source>
        <strain evidence="2 3">WC8-2</strain>
    </source>
</reference>
<sequence>MSLPPARDEDFHGQHRRPIGVDPQHLRVINDTALRSRLIMAGIAEGLQSPKGPQRIKSIIRLYPDFDAPRPTNKPRTIRAAAPPSHEPSRAAFGLPTVEELNALLNRIHQTEREVSQQLQGQLGNQIDRLKKQIAALDGDEFERAFRELEAAMKQRRELAGAIREEAFRRIDADGSFEPRRYLRLVSRERS</sequence>
<accession>A0AAN1XXP3</accession>
<dbReference type="AlphaFoldDB" id="A0AAN1XXP3"/>
<evidence type="ECO:0000313" key="3">
    <source>
        <dbReference type="Proteomes" id="UP001317532"/>
    </source>
</evidence>
<dbReference type="KEGG" id="vab:WPS_21250"/>
<keyword evidence="3" id="KW-1185">Reference proteome</keyword>
<gene>
    <name evidence="2" type="ORF">WPS_21250</name>
</gene>
<evidence type="ECO:0000313" key="2">
    <source>
        <dbReference type="EMBL" id="BDE06849.1"/>
    </source>
</evidence>
<protein>
    <submittedName>
        <fullName evidence="2">Uncharacterized protein</fullName>
    </submittedName>
</protein>
<organism evidence="2 3">
    <name type="scientific">Vulcanimicrobium alpinum</name>
    <dbReference type="NCBI Taxonomy" id="3016050"/>
    <lineage>
        <taxon>Bacteria</taxon>
        <taxon>Bacillati</taxon>
        <taxon>Vulcanimicrobiota</taxon>
        <taxon>Vulcanimicrobiia</taxon>
        <taxon>Vulcanimicrobiales</taxon>
        <taxon>Vulcanimicrobiaceae</taxon>
        <taxon>Vulcanimicrobium</taxon>
    </lineage>
</organism>
<dbReference type="EMBL" id="AP025523">
    <property type="protein sequence ID" value="BDE06849.1"/>
    <property type="molecule type" value="Genomic_DNA"/>
</dbReference>
<evidence type="ECO:0000256" key="1">
    <source>
        <dbReference type="SAM" id="MobiDB-lite"/>
    </source>
</evidence>